<dbReference type="Pfam" id="PF21099">
    <property type="entry name" value="POLQ_helical"/>
    <property type="match status" value="1"/>
</dbReference>
<evidence type="ECO:0000256" key="10">
    <source>
        <dbReference type="SAM" id="MobiDB-lite"/>
    </source>
</evidence>
<feature type="compositionally biased region" description="Polar residues" evidence="10">
    <location>
        <begin position="1"/>
        <end position="12"/>
    </location>
</feature>
<dbReference type="SMART" id="SM00490">
    <property type="entry name" value="HELICc"/>
    <property type="match status" value="1"/>
</dbReference>
<dbReference type="GO" id="GO:0005524">
    <property type="term" value="F:ATP binding"/>
    <property type="evidence" value="ECO:0007669"/>
    <property type="project" value="UniProtKB-KW"/>
</dbReference>
<evidence type="ECO:0000313" key="13">
    <source>
        <dbReference type="EMBL" id="CAG9110973.1"/>
    </source>
</evidence>
<dbReference type="Pfam" id="PF00270">
    <property type="entry name" value="DEAD"/>
    <property type="match status" value="1"/>
</dbReference>
<dbReference type="Gene3D" id="3.40.50.300">
    <property type="entry name" value="P-loop containing nucleotide triphosphate hydrolases"/>
    <property type="match status" value="2"/>
</dbReference>
<feature type="region of interest" description="Disordered" evidence="10">
    <location>
        <begin position="51"/>
        <end position="76"/>
    </location>
</feature>
<dbReference type="Gene3D" id="1.10.3380.20">
    <property type="match status" value="1"/>
</dbReference>
<dbReference type="InterPro" id="IPR014001">
    <property type="entry name" value="Helicase_ATP-bd"/>
</dbReference>
<keyword evidence="5" id="KW-0347">Helicase</keyword>
<dbReference type="InterPro" id="IPR046931">
    <property type="entry name" value="HTH_61"/>
</dbReference>
<accession>A0A8S4E7M1</accession>
<keyword evidence="7" id="KW-0234">DNA repair</keyword>
<dbReference type="InterPro" id="IPR027417">
    <property type="entry name" value="P-loop_NTPase"/>
</dbReference>
<reference evidence="13" key="1">
    <citation type="submission" date="2020-11" db="EMBL/GenBank/DDBJ databases">
        <authorList>
            <person name="Whiteford S."/>
        </authorList>
    </citation>
    <scope>NUCLEOTIDE SEQUENCE</scope>
</reference>
<evidence type="ECO:0000259" key="12">
    <source>
        <dbReference type="PROSITE" id="PS51194"/>
    </source>
</evidence>
<dbReference type="EMBL" id="CAJHNJ030000012">
    <property type="protein sequence ID" value="CAG9110973.1"/>
    <property type="molecule type" value="Genomic_DNA"/>
</dbReference>
<dbReference type="Gene3D" id="1.10.150.20">
    <property type="entry name" value="5' to 3' exonuclease, C-terminal subdomain"/>
    <property type="match status" value="1"/>
</dbReference>
<dbReference type="InterPro" id="IPR011545">
    <property type="entry name" value="DEAD/DEAH_box_helicase_dom"/>
</dbReference>
<dbReference type="GO" id="GO:0005634">
    <property type="term" value="C:nucleus"/>
    <property type="evidence" value="ECO:0007669"/>
    <property type="project" value="UniProtKB-SubCell"/>
</dbReference>
<evidence type="ECO:0000256" key="2">
    <source>
        <dbReference type="ARBA" id="ARBA00022741"/>
    </source>
</evidence>
<dbReference type="SUPFAM" id="SSF158702">
    <property type="entry name" value="Sec63 N-terminal domain-like"/>
    <property type="match status" value="2"/>
</dbReference>
<evidence type="ECO:0000256" key="1">
    <source>
        <dbReference type="ARBA" id="ARBA00004123"/>
    </source>
</evidence>
<sequence length="1120" mass="123832">MLNNSAYKNSSTPKRRRLGTGRVLRHSDTLSIKCFSPVQFRVNHTLASPVRKCESPPIPSNQNEYLESSNGSSNSSCRIPQSPGFLECLSDLNGGICESDDENNKEILDHRLFISEVKELSKSRLIKNEIEDISDDMFNSKLEVQDSFTHNHEKKATLTSTSEKCFRKEIEESFESVNESILCGSSHKNDISNNLFETKDSFLLDIKETGLEIGENGTNNEVLKMFDNINTFYGLPLIAKDLYKSLCNITKFYDWQEECLSLEAVRRRKNLIYALPTSGGKTLVAEVLMLREVLNRKHNVLFILPFVAIVQEKISSLSPFAVQLDFLIEEYAAGKGLIPPKKRRKKNSIYIATIEKALALVRSLIELNRLEEIGLIVVDELHLIGEAGRGSTLETLLSTVIFACKSIPIVGMSATIGNLPEVASFLGASVYQRDFRPVRLTEYVKLGNMMYRLSYDGGFEVVPHREISFDYSPAATALDPDSLGGLVAEVTPAGCVLVFCPTKRNCENVAALLCKMQRKEMTNHRTTERLHLSKYLQGEGSHALASCARRGVAFHHAGLGSEERGFIEQAFKSGVLSVLCCTSTLAAGVNLPASRVIIRAPLIGRAPMTLSAYRQMVGRAGRAGHCDTGESILICSERDWQSFRPVLSGAMSPTRSALGSNRGALSSLLLSAVALKLADTRPRLRELLNSTLMSVQAESLNININQICDETILSLLQDGAIEVAKKTTQPNEPTDTSHLMCEDVYIDNETVFVVSELGNASIKGCLDLSSTRFLLRDLEAASRSLVLMGSLHLLYLVTPQDAAGVRPDYRHYYSLYCNFNDECLQTAKVIGITEKNAIKMITGKPITNVPELVLSRFYLALVLYDLWHQAEISNVCEKYALSRGAVQQLMSSSASLASSAARVCASLPARWALCALLTELAERLQHCAAPMIRQLCELPNVKKVGVVISILNIVVHITLCHCVMSLPARWALCALLTKLAERLQTCAAPMIRQLCELPSVKKKYRGSYYAVSLCHVVIGLVAAGALLTELAERLQHCAAPMIRQLCDLPNVKKARALQLYRAGFKRVEDIARARVEDLTALDHVSRTAATNLISTARMLLIEKVENLRAEAEDVMEELNT</sequence>
<dbReference type="CDD" id="cd18795">
    <property type="entry name" value="SF2_C_Ski2"/>
    <property type="match status" value="1"/>
</dbReference>
<comment type="subcellular location">
    <subcellularLocation>
        <location evidence="1">Nucleus</location>
    </subcellularLocation>
</comment>
<proteinExistence type="predicted"/>
<protein>
    <submittedName>
        <fullName evidence="13">(diamondback moth) hypothetical protein</fullName>
    </submittedName>
</protein>
<dbReference type="GO" id="GO:0003676">
    <property type="term" value="F:nucleic acid binding"/>
    <property type="evidence" value="ECO:0007669"/>
    <property type="project" value="InterPro"/>
</dbReference>
<evidence type="ECO:0000256" key="4">
    <source>
        <dbReference type="ARBA" id="ARBA00022801"/>
    </source>
</evidence>
<dbReference type="Pfam" id="PF00271">
    <property type="entry name" value="Helicase_C"/>
    <property type="match status" value="1"/>
</dbReference>
<evidence type="ECO:0000256" key="8">
    <source>
        <dbReference type="ARBA" id="ARBA00023242"/>
    </source>
</evidence>
<dbReference type="PANTHER" id="PTHR47961:SF12">
    <property type="entry name" value="HELICASE POLQ-LIKE"/>
    <property type="match status" value="1"/>
</dbReference>
<dbReference type="GO" id="GO:0006302">
    <property type="term" value="P:double-strand break repair"/>
    <property type="evidence" value="ECO:0007669"/>
    <property type="project" value="UniProtKB-ARBA"/>
</dbReference>
<evidence type="ECO:0000256" key="7">
    <source>
        <dbReference type="ARBA" id="ARBA00023204"/>
    </source>
</evidence>
<evidence type="ECO:0000313" key="14">
    <source>
        <dbReference type="Proteomes" id="UP000653454"/>
    </source>
</evidence>
<dbReference type="SMART" id="SM00487">
    <property type="entry name" value="DEXDc"/>
    <property type="match status" value="1"/>
</dbReference>
<dbReference type="SUPFAM" id="SSF52540">
    <property type="entry name" value="P-loop containing nucleoside triphosphate hydrolases"/>
    <property type="match status" value="2"/>
</dbReference>
<organism evidence="13 14">
    <name type="scientific">Plutella xylostella</name>
    <name type="common">Diamondback moth</name>
    <name type="synonym">Plutella maculipennis</name>
    <dbReference type="NCBI Taxonomy" id="51655"/>
    <lineage>
        <taxon>Eukaryota</taxon>
        <taxon>Metazoa</taxon>
        <taxon>Ecdysozoa</taxon>
        <taxon>Arthropoda</taxon>
        <taxon>Hexapoda</taxon>
        <taxon>Insecta</taxon>
        <taxon>Pterygota</taxon>
        <taxon>Neoptera</taxon>
        <taxon>Endopterygota</taxon>
        <taxon>Lepidoptera</taxon>
        <taxon>Glossata</taxon>
        <taxon>Ditrysia</taxon>
        <taxon>Yponomeutoidea</taxon>
        <taxon>Plutellidae</taxon>
        <taxon>Plutella</taxon>
    </lineage>
</organism>
<keyword evidence="3" id="KW-0227">DNA damage</keyword>
<dbReference type="PANTHER" id="PTHR47961">
    <property type="entry name" value="DNA POLYMERASE THETA, PUTATIVE (AFU_ORTHOLOGUE AFUA_1G05260)-RELATED"/>
    <property type="match status" value="1"/>
</dbReference>
<dbReference type="PROSITE" id="PS51192">
    <property type="entry name" value="HELICASE_ATP_BIND_1"/>
    <property type="match status" value="1"/>
</dbReference>
<dbReference type="CDD" id="cd18026">
    <property type="entry name" value="DEXHc_POLQ-like"/>
    <property type="match status" value="1"/>
</dbReference>
<comment type="caution">
    <text evidence="13">The sequence shown here is derived from an EMBL/GenBank/DDBJ whole genome shotgun (WGS) entry which is preliminary data.</text>
</comment>
<evidence type="ECO:0000256" key="3">
    <source>
        <dbReference type="ARBA" id="ARBA00022763"/>
    </source>
</evidence>
<evidence type="ECO:0000256" key="5">
    <source>
        <dbReference type="ARBA" id="ARBA00022806"/>
    </source>
</evidence>
<evidence type="ECO:0000256" key="9">
    <source>
        <dbReference type="ARBA" id="ARBA00048988"/>
    </source>
</evidence>
<dbReference type="GO" id="GO:0043138">
    <property type="term" value="F:3'-5' DNA helicase activity"/>
    <property type="evidence" value="ECO:0007669"/>
    <property type="project" value="UniProtKB-EC"/>
</dbReference>
<dbReference type="Proteomes" id="UP000653454">
    <property type="component" value="Unassembled WGS sequence"/>
</dbReference>
<dbReference type="InterPro" id="IPR050474">
    <property type="entry name" value="Hel308_SKI2-like"/>
</dbReference>
<dbReference type="GO" id="GO:0016787">
    <property type="term" value="F:hydrolase activity"/>
    <property type="evidence" value="ECO:0007669"/>
    <property type="project" value="UniProtKB-KW"/>
</dbReference>
<keyword evidence="6" id="KW-0067">ATP-binding</keyword>
<evidence type="ECO:0000256" key="6">
    <source>
        <dbReference type="ARBA" id="ARBA00022840"/>
    </source>
</evidence>
<dbReference type="FunFam" id="3.40.50.300:FF:000813">
    <property type="entry name" value="helicase POLQ-like isoform X1"/>
    <property type="match status" value="1"/>
</dbReference>
<keyword evidence="4" id="KW-0378">Hydrolase</keyword>
<keyword evidence="8" id="KW-0539">Nucleus</keyword>
<feature type="domain" description="Helicase C-terminal" evidence="12">
    <location>
        <begin position="482"/>
        <end position="669"/>
    </location>
</feature>
<comment type="catalytic activity">
    <reaction evidence="9">
        <text>ATP + H2O = ADP + phosphate + H(+)</text>
        <dbReference type="Rhea" id="RHEA:13065"/>
        <dbReference type="ChEBI" id="CHEBI:15377"/>
        <dbReference type="ChEBI" id="CHEBI:15378"/>
        <dbReference type="ChEBI" id="CHEBI:30616"/>
        <dbReference type="ChEBI" id="CHEBI:43474"/>
        <dbReference type="ChEBI" id="CHEBI:456216"/>
        <dbReference type="EC" id="5.6.2.4"/>
    </reaction>
</comment>
<dbReference type="Pfam" id="PF20470">
    <property type="entry name" value="HTH_61"/>
    <property type="match status" value="1"/>
</dbReference>
<gene>
    <name evidence="13" type="ORF">PLXY2_LOCUS4371</name>
</gene>
<dbReference type="Pfam" id="PF14520">
    <property type="entry name" value="HHH_5"/>
    <property type="match status" value="1"/>
</dbReference>
<feature type="region of interest" description="Disordered" evidence="10">
    <location>
        <begin position="1"/>
        <end position="22"/>
    </location>
</feature>
<evidence type="ECO:0000259" key="11">
    <source>
        <dbReference type="PROSITE" id="PS51192"/>
    </source>
</evidence>
<dbReference type="AlphaFoldDB" id="A0A8S4E7M1"/>
<feature type="domain" description="Helicase ATP-binding" evidence="11">
    <location>
        <begin position="262"/>
        <end position="434"/>
    </location>
</feature>
<keyword evidence="14" id="KW-1185">Reference proteome</keyword>
<dbReference type="InterPro" id="IPR048960">
    <property type="entry name" value="POLQ-like_helical"/>
</dbReference>
<dbReference type="InterPro" id="IPR001650">
    <property type="entry name" value="Helicase_C-like"/>
</dbReference>
<dbReference type="PROSITE" id="PS51194">
    <property type="entry name" value="HELICASE_CTER"/>
    <property type="match status" value="1"/>
</dbReference>
<name>A0A8S4E7M1_PLUXY</name>
<keyword evidence="2" id="KW-0547">Nucleotide-binding</keyword>